<accession>A0A9D4ZY21</accession>
<proteinExistence type="predicted"/>
<feature type="region of interest" description="Disordered" evidence="1">
    <location>
        <begin position="1"/>
        <end position="48"/>
    </location>
</feature>
<sequence length="191" mass="21285">MGNCFTNNKILAQDDHESNNNQAKVEKMKTSSSSKFEPQPRKEKCMKKNKKVRFEIQNDDEVDRRNDGNDSRNVRRIRVVMSQEELKKMLSCKDEYENTTLEQLLGVMRLRGGQICKHDLGVDSWKPVLENASVALLAAGMASDLCVGATVKEGGRGAGSGGDLSTWGGAMTDVGERPMMCSAVMEKWKEH</sequence>
<protein>
    <submittedName>
        <fullName evidence="2">Uncharacterized protein</fullName>
    </submittedName>
</protein>
<reference evidence="2 3" key="1">
    <citation type="journal article" date="2022" name="Nat. Genet.">
        <title>Improved pea reference genome and pan-genome highlight genomic features and evolutionary characteristics.</title>
        <authorList>
            <person name="Yang T."/>
            <person name="Liu R."/>
            <person name="Luo Y."/>
            <person name="Hu S."/>
            <person name="Wang D."/>
            <person name="Wang C."/>
            <person name="Pandey M.K."/>
            <person name="Ge S."/>
            <person name="Xu Q."/>
            <person name="Li N."/>
            <person name="Li G."/>
            <person name="Huang Y."/>
            <person name="Saxena R.K."/>
            <person name="Ji Y."/>
            <person name="Li M."/>
            <person name="Yan X."/>
            <person name="He Y."/>
            <person name="Liu Y."/>
            <person name="Wang X."/>
            <person name="Xiang C."/>
            <person name="Varshney R.K."/>
            <person name="Ding H."/>
            <person name="Gao S."/>
            <person name="Zong X."/>
        </authorList>
    </citation>
    <scope>NUCLEOTIDE SEQUENCE [LARGE SCALE GENOMIC DNA]</scope>
    <source>
        <strain evidence="2 3">cv. Zhongwan 6</strain>
    </source>
</reference>
<dbReference type="Gramene" id="Psat07G0540700-T1">
    <property type="protein sequence ID" value="KAI5390067.1"/>
    <property type="gene ID" value="KIW84_075407"/>
</dbReference>
<name>A0A9D4ZY21_PEA</name>
<organism evidence="2 3">
    <name type="scientific">Pisum sativum</name>
    <name type="common">Garden pea</name>
    <name type="synonym">Lathyrus oleraceus</name>
    <dbReference type="NCBI Taxonomy" id="3888"/>
    <lineage>
        <taxon>Eukaryota</taxon>
        <taxon>Viridiplantae</taxon>
        <taxon>Streptophyta</taxon>
        <taxon>Embryophyta</taxon>
        <taxon>Tracheophyta</taxon>
        <taxon>Spermatophyta</taxon>
        <taxon>Magnoliopsida</taxon>
        <taxon>eudicotyledons</taxon>
        <taxon>Gunneridae</taxon>
        <taxon>Pentapetalae</taxon>
        <taxon>rosids</taxon>
        <taxon>fabids</taxon>
        <taxon>Fabales</taxon>
        <taxon>Fabaceae</taxon>
        <taxon>Papilionoideae</taxon>
        <taxon>50 kb inversion clade</taxon>
        <taxon>NPAAA clade</taxon>
        <taxon>Hologalegina</taxon>
        <taxon>IRL clade</taxon>
        <taxon>Fabeae</taxon>
        <taxon>Lathyrus</taxon>
    </lineage>
</organism>
<dbReference type="EMBL" id="JAMSHJ010000007">
    <property type="protein sequence ID" value="KAI5390067.1"/>
    <property type="molecule type" value="Genomic_DNA"/>
</dbReference>
<gene>
    <name evidence="2" type="ORF">KIW84_075407</name>
</gene>
<evidence type="ECO:0000313" key="2">
    <source>
        <dbReference type="EMBL" id="KAI5390067.1"/>
    </source>
</evidence>
<dbReference type="Proteomes" id="UP001058974">
    <property type="component" value="Chromosome 7"/>
</dbReference>
<dbReference type="AlphaFoldDB" id="A0A9D4ZY21"/>
<feature type="compositionally biased region" description="Basic and acidic residues" evidence="1">
    <location>
        <begin position="12"/>
        <end position="29"/>
    </location>
</feature>
<evidence type="ECO:0000313" key="3">
    <source>
        <dbReference type="Proteomes" id="UP001058974"/>
    </source>
</evidence>
<keyword evidence="3" id="KW-1185">Reference proteome</keyword>
<feature type="compositionally biased region" description="Polar residues" evidence="1">
    <location>
        <begin position="1"/>
        <end position="10"/>
    </location>
</feature>
<comment type="caution">
    <text evidence="2">The sequence shown here is derived from an EMBL/GenBank/DDBJ whole genome shotgun (WGS) entry which is preliminary data.</text>
</comment>
<evidence type="ECO:0000256" key="1">
    <source>
        <dbReference type="SAM" id="MobiDB-lite"/>
    </source>
</evidence>